<gene>
    <name evidence="1" type="ORF">M9H77_19800</name>
</gene>
<organism evidence="1 2">
    <name type="scientific">Catharanthus roseus</name>
    <name type="common">Madagascar periwinkle</name>
    <name type="synonym">Vinca rosea</name>
    <dbReference type="NCBI Taxonomy" id="4058"/>
    <lineage>
        <taxon>Eukaryota</taxon>
        <taxon>Viridiplantae</taxon>
        <taxon>Streptophyta</taxon>
        <taxon>Embryophyta</taxon>
        <taxon>Tracheophyta</taxon>
        <taxon>Spermatophyta</taxon>
        <taxon>Magnoliopsida</taxon>
        <taxon>eudicotyledons</taxon>
        <taxon>Gunneridae</taxon>
        <taxon>Pentapetalae</taxon>
        <taxon>asterids</taxon>
        <taxon>lamiids</taxon>
        <taxon>Gentianales</taxon>
        <taxon>Apocynaceae</taxon>
        <taxon>Rauvolfioideae</taxon>
        <taxon>Vinceae</taxon>
        <taxon>Catharanthinae</taxon>
        <taxon>Catharanthus</taxon>
    </lineage>
</organism>
<dbReference type="EMBL" id="CM044704">
    <property type="protein sequence ID" value="KAI5669947.1"/>
    <property type="molecule type" value="Genomic_DNA"/>
</dbReference>
<protein>
    <submittedName>
        <fullName evidence="1">Uncharacterized protein</fullName>
    </submittedName>
</protein>
<sequence>MKVRNDKLYIGEKIFESQDQVISFFPSVTKCSLRGRKSQTLVCDFSSLMRSESFFPFFMLVAFEGGSILRALFLLLSCPLLFFLNFELQMKVMIFITFCGLRFKDVDRLSRAVLPKFYLENLNFLVYQILDSAGSKKVFTSVPRVMVEGFLKEYIKVDSVKGTELHTIGKYYSGFLSKSGLFLKHGTLRDDFGEKTPDIGIGSNISLLADQLFLSFCKEVYVVHKEDRKVCSRTVMPREKYPKPIIFHDARLAFLPTPLATLIMFMWLPFGILLAFFRLSVANFFPPKPANFILSLSGLILKYNLSKSVPSQKGKGVLYVCNHRTLFDPVMLSLALEKPLCAVTYTLSRFSELISPIRTVRLTRDRNHDAKIIEKSLKKGDLVVCPEGTTCKEPYLLRFSSLFAELTDEIVPVAINTNASMFHGTTTCGYKWLDPICFPMNPRVVYSVEVLEKLPKERTMGGGRSNHEVANYVQEEVAKALGFESTTLTRRDKHLMIKGI</sequence>
<evidence type="ECO:0000313" key="2">
    <source>
        <dbReference type="Proteomes" id="UP001060085"/>
    </source>
</evidence>
<keyword evidence="2" id="KW-1185">Reference proteome</keyword>
<proteinExistence type="predicted"/>
<reference evidence="2" key="1">
    <citation type="journal article" date="2023" name="Nat. Plants">
        <title>Single-cell RNA sequencing provides a high-resolution roadmap for understanding the multicellular compartmentation of specialized metabolism.</title>
        <authorList>
            <person name="Sun S."/>
            <person name="Shen X."/>
            <person name="Li Y."/>
            <person name="Li Y."/>
            <person name="Wang S."/>
            <person name="Li R."/>
            <person name="Zhang H."/>
            <person name="Shen G."/>
            <person name="Guo B."/>
            <person name="Wei J."/>
            <person name="Xu J."/>
            <person name="St-Pierre B."/>
            <person name="Chen S."/>
            <person name="Sun C."/>
        </authorList>
    </citation>
    <scope>NUCLEOTIDE SEQUENCE [LARGE SCALE GENOMIC DNA]</scope>
</reference>
<evidence type="ECO:0000313" key="1">
    <source>
        <dbReference type="EMBL" id="KAI5669947.1"/>
    </source>
</evidence>
<accession>A0ACC0BBD4</accession>
<comment type="caution">
    <text evidence="1">The sequence shown here is derived from an EMBL/GenBank/DDBJ whole genome shotgun (WGS) entry which is preliminary data.</text>
</comment>
<dbReference type="Proteomes" id="UP001060085">
    <property type="component" value="Linkage Group LG04"/>
</dbReference>
<name>A0ACC0BBD4_CATRO</name>